<dbReference type="GO" id="GO:0016020">
    <property type="term" value="C:membrane"/>
    <property type="evidence" value="ECO:0007669"/>
    <property type="project" value="InterPro"/>
</dbReference>
<name>A0A1I3KMI1_9RHOB</name>
<accession>A0A1I3KMI1</accession>
<dbReference type="InterPro" id="IPR004089">
    <property type="entry name" value="MCPsignal_dom"/>
</dbReference>
<dbReference type="SMART" id="SM00086">
    <property type="entry name" value="PAC"/>
    <property type="match status" value="2"/>
</dbReference>
<comment type="similarity">
    <text evidence="2">Belongs to the methyl-accepting chemotaxis (MCP) protein family.</text>
</comment>
<dbReference type="Pfam" id="PF08448">
    <property type="entry name" value="PAS_4"/>
    <property type="match status" value="1"/>
</dbReference>
<evidence type="ECO:0000259" key="7">
    <source>
        <dbReference type="PROSITE" id="PS50113"/>
    </source>
</evidence>
<dbReference type="PRINTS" id="PR00260">
    <property type="entry name" value="CHEMTRNSDUCR"/>
</dbReference>
<feature type="domain" description="PAC" evidence="7">
    <location>
        <begin position="206"/>
        <end position="258"/>
    </location>
</feature>
<dbReference type="SUPFAM" id="SSF58104">
    <property type="entry name" value="Methyl-accepting chemotaxis protein (MCP) signaling domain"/>
    <property type="match status" value="1"/>
</dbReference>
<dbReference type="PROSITE" id="PS50112">
    <property type="entry name" value="PAS"/>
    <property type="match status" value="2"/>
</dbReference>
<dbReference type="GO" id="GO:0006935">
    <property type="term" value="P:chemotaxis"/>
    <property type="evidence" value="ECO:0007669"/>
    <property type="project" value="UniProtKB-KW"/>
</dbReference>
<dbReference type="InterPro" id="IPR013656">
    <property type="entry name" value="PAS_4"/>
</dbReference>
<dbReference type="CDD" id="cd11386">
    <property type="entry name" value="MCP_signal"/>
    <property type="match status" value="1"/>
</dbReference>
<dbReference type="InterPro" id="IPR035965">
    <property type="entry name" value="PAS-like_dom_sf"/>
</dbReference>
<gene>
    <name evidence="8" type="ORF">SAMN05216258_10918</name>
</gene>
<dbReference type="CDD" id="cd00130">
    <property type="entry name" value="PAS"/>
    <property type="match status" value="2"/>
</dbReference>
<proteinExistence type="inferred from homology"/>
<dbReference type="STRING" id="1114924.SAMN05216258_10918"/>
<keyword evidence="4" id="KW-0175">Coiled coil</keyword>
<feature type="domain" description="PAS" evidence="6">
    <location>
        <begin position="147"/>
        <end position="185"/>
    </location>
</feature>
<dbReference type="PROSITE" id="PS50111">
    <property type="entry name" value="CHEMOTAXIS_TRANSDUC_2"/>
    <property type="match status" value="1"/>
</dbReference>
<dbReference type="AlphaFoldDB" id="A0A1I3KMI1"/>
<feature type="coiled-coil region" evidence="4">
    <location>
        <begin position="323"/>
        <end position="353"/>
    </location>
</feature>
<evidence type="ECO:0000259" key="5">
    <source>
        <dbReference type="PROSITE" id="PS50111"/>
    </source>
</evidence>
<dbReference type="RefSeq" id="WP_177236328.1">
    <property type="nucleotide sequence ID" value="NZ_FOQH01000009.1"/>
</dbReference>
<protein>
    <submittedName>
        <fullName evidence="8">Methyl-accepting chemotaxis sensory transducer with Pas/Pac sensor</fullName>
    </submittedName>
</protein>
<sequence>MFGFARPASRGKDPLRRALDEAWAVIEFTPEGEILDANPSFQKLVGYTLEELVGRHHRTLCPPEVTGSDYYRTFWSRLAAGEHMDGRFRRVGKGGRICFLRASYMPVRDEAGKVVRVMKLAVDVTQDATAELDARGKIEAISRVQAVIEFDTKGTILDANENFLKTMGWRLEEIKGRHHRIFMPEGEADTGDYAEFWRKLSRGEAVSQEFRRRAKDGADVWIQATYNPVKDRYGEVRRIVKFAQDITPRVTAVRRLGSMLETLASGDLDSVDDAPMDPAYVPLRDAVHSLRGSWRDLVERMRSAMDRISHGSTDIRGSADDLSDRAERQAATLEEIAATVEELSATINATANNSRDGEQVVRRAAERTEEGQQVIEQATDAVRTIEESSKRINEINGAIESIAFQTNLLALNAAVEAARAGEAGKGFAVVASEVRNLAQRSSDAAADTTRLIKQSSADVEQGAKLMASAVEVFAEIRGQVGELARKIAEINAANTEQASGVNEINHAMSELDSNTQRNAEISTRNASAARDLDQELATLTEMLAYFRCTPAGGRARAAARAA</sequence>
<evidence type="ECO:0000256" key="4">
    <source>
        <dbReference type="SAM" id="Coils"/>
    </source>
</evidence>
<evidence type="ECO:0000313" key="8">
    <source>
        <dbReference type="EMBL" id="SFI73696.1"/>
    </source>
</evidence>
<dbReference type="InterPro" id="IPR000700">
    <property type="entry name" value="PAS-assoc_C"/>
</dbReference>
<dbReference type="SMART" id="SM00283">
    <property type="entry name" value="MA"/>
    <property type="match status" value="1"/>
</dbReference>
<dbReference type="InterPro" id="IPR001610">
    <property type="entry name" value="PAC"/>
</dbReference>
<dbReference type="GO" id="GO:0004888">
    <property type="term" value="F:transmembrane signaling receptor activity"/>
    <property type="evidence" value="ECO:0007669"/>
    <property type="project" value="InterPro"/>
</dbReference>
<dbReference type="Pfam" id="PF00015">
    <property type="entry name" value="MCPsignal"/>
    <property type="match status" value="1"/>
</dbReference>
<dbReference type="Gene3D" id="1.10.287.950">
    <property type="entry name" value="Methyl-accepting chemotaxis protein"/>
    <property type="match status" value="1"/>
</dbReference>
<dbReference type="Gene3D" id="3.30.450.20">
    <property type="entry name" value="PAS domain"/>
    <property type="match status" value="2"/>
</dbReference>
<keyword evidence="3" id="KW-0807">Transducer</keyword>
<keyword evidence="9" id="KW-1185">Reference proteome</keyword>
<dbReference type="Pfam" id="PF08447">
    <property type="entry name" value="PAS_3"/>
    <property type="match status" value="1"/>
</dbReference>
<dbReference type="SUPFAM" id="SSF55785">
    <property type="entry name" value="PYP-like sensor domain (PAS domain)"/>
    <property type="match status" value="2"/>
</dbReference>
<dbReference type="InterPro" id="IPR004090">
    <property type="entry name" value="Chemotax_Me-accpt_rcpt"/>
</dbReference>
<dbReference type="InterPro" id="IPR000014">
    <property type="entry name" value="PAS"/>
</dbReference>
<organism evidence="8 9">
    <name type="scientific">Albimonas pacifica</name>
    <dbReference type="NCBI Taxonomy" id="1114924"/>
    <lineage>
        <taxon>Bacteria</taxon>
        <taxon>Pseudomonadati</taxon>
        <taxon>Pseudomonadota</taxon>
        <taxon>Alphaproteobacteria</taxon>
        <taxon>Rhodobacterales</taxon>
        <taxon>Paracoccaceae</taxon>
        <taxon>Albimonas</taxon>
    </lineage>
</organism>
<evidence type="ECO:0000259" key="6">
    <source>
        <dbReference type="PROSITE" id="PS50112"/>
    </source>
</evidence>
<feature type="domain" description="PAC" evidence="7">
    <location>
        <begin position="82"/>
        <end position="136"/>
    </location>
</feature>
<evidence type="ECO:0000256" key="3">
    <source>
        <dbReference type="PROSITE-ProRule" id="PRU00284"/>
    </source>
</evidence>
<feature type="domain" description="PAS" evidence="6">
    <location>
        <begin position="31"/>
        <end position="55"/>
    </location>
</feature>
<dbReference type="PANTHER" id="PTHR43531:SF11">
    <property type="entry name" value="METHYL-ACCEPTING CHEMOTAXIS PROTEIN 3"/>
    <property type="match status" value="1"/>
</dbReference>
<dbReference type="PANTHER" id="PTHR43531">
    <property type="entry name" value="PROTEIN ICFG"/>
    <property type="match status" value="1"/>
</dbReference>
<dbReference type="EMBL" id="FOQH01000009">
    <property type="protein sequence ID" value="SFI73696.1"/>
    <property type="molecule type" value="Genomic_DNA"/>
</dbReference>
<keyword evidence="1" id="KW-0145">Chemotaxis</keyword>
<evidence type="ECO:0000313" key="9">
    <source>
        <dbReference type="Proteomes" id="UP000199377"/>
    </source>
</evidence>
<dbReference type="InterPro" id="IPR013655">
    <property type="entry name" value="PAS_fold_3"/>
</dbReference>
<feature type="domain" description="Methyl-accepting transducer" evidence="5">
    <location>
        <begin position="304"/>
        <end position="533"/>
    </location>
</feature>
<dbReference type="InterPro" id="IPR051310">
    <property type="entry name" value="MCP_chemotaxis"/>
</dbReference>
<dbReference type="Proteomes" id="UP000199377">
    <property type="component" value="Unassembled WGS sequence"/>
</dbReference>
<evidence type="ECO:0000256" key="1">
    <source>
        <dbReference type="ARBA" id="ARBA00022500"/>
    </source>
</evidence>
<dbReference type="PROSITE" id="PS50113">
    <property type="entry name" value="PAC"/>
    <property type="match status" value="2"/>
</dbReference>
<evidence type="ECO:0000256" key="2">
    <source>
        <dbReference type="ARBA" id="ARBA00029447"/>
    </source>
</evidence>
<reference evidence="8 9" key="1">
    <citation type="submission" date="2016-10" db="EMBL/GenBank/DDBJ databases">
        <authorList>
            <person name="de Groot N.N."/>
        </authorList>
    </citation>
    <scope>NUCLEOTIDE SEQUENCE [LARGE SCALE GENOMIC DNA]</scope>
    <source>
        <strain evidence="8 9">CGMCC 1.11030</strain>
    </source>
</reference>
<dbReference type="GO" id="GO:0007165">
    <property type="term" value="P:signal transduction"/>
    <property type="evidence" value="ECO:0007669"/>
    <property type="project" value="UniProtKB-KW"/>
</dbReference>
<dbReference type="NCBIfam" id="TIGR00229">
    <property type="entry name" value="sensory_box"/>
    <property type="match status" value="2"/>
</dbReference>